<comment type="caution">
    <text evidence="2">The sequence shown here is derived from an EMBL/GenBank/DDBJ whole genome shotgun (WGS) entry which is preliminary data.</text>
</comment>
<accession>A0ABR3L9E8</accession>
<evidence type="ECO:0000313" key="2">
    <source>
        <dbReference type="EMBL" id="KAL1249530.1"/>
    </source>
</evidence>
<dbReference type="Proteomes" id="UP001558613">
    <property type="component" value="Unassembled WGS sequence"/>
</dbReference>
<evidence type="ECO:0000256" key="1">
    <source>
        <dbReference type="SAM" id="MobiDB-lite"/>
    </source>
</evidence>
<evidence type="ECO:0000313" key="3">
    <source>
        <dbReference type="Proteomes" id="UP001558613"/>
    </source>
</evidence>
<feature type="region of interest" description="Disordered" evidence="1">
    <location>
        <begin position="1"/>
        <end position="20"/>
    </location>
</feature>
<gene>
    <name evidence="2" type="ORF">QQF64_020535</name>
</gene>
<proteinExistence type="predicted"/>
<sequence>MAINYPLRNTPTEGLGSSPAQRLMSRRLRTGLPMASSLLFPSVVEGVSEKLKWKRRMTKFHYDPKTQRPHELNVGGTSE</sequence>
<name>A0ABR3L9E8_9TELE</name>
<keyword evidence="3" id="KW-1185">Reference proteome</keyword>
<protein>
    <submittedName>
        <fullName evidence="2">Uncharacterized protein</fullName>
    </submittedName>
</protein>
<organism evidence="2 3">
    <name type="scientific">Cirrhinus molitorella</name>
    <name type="common">mud carp</name>
    <dbReference type="NCBI Taxonomy" id="172907"/>
    <lineage>
        <taxon>Eukaryota</taxon>
        <taxon>Metazoa</taxon>
        <taxon>Chordata</taxon>
        <taxon>Craniata</taxon>
        <taxon>Vertebrata</taxon>
        <taxon>Euteleostomi</taxon>
        <taxon>Actinopterygii</taxon>
        <taxon>Neopterygii</taxon>
        <taxon>Teleostei</taxon>
        <taxon>Ostariophysi</taxon>
        <taxon>Cypriniformes</taxon>
        <taxon>Cyprinidae</taxon>
        <taxon>Labeoninae</taxon>
        <taxon>Labeonini</taxon>
        <taxon>Cirrhinus</taxon>
    </lineage>
</organism>
<reference evidence="2 3" key="1">
    <citation type="submission" date="2023-09" db="EMBL/GenBank/DDBJ databases">
        <authorList>
            <person name="Wang M."/>
        </authorList>
    </citation>
    <scope>NUCLEOTIDE SEQUENCE [LARGE SCALE GENOMIC DNA]</scope>
    <source>
        <strain evidence="2">GT-2023</strain>
        <tissue evidence="2">Liver</tissue>
    </source>
</reference>
<dbReference type="EMBL" id="JAYMGO010000023">
    <property type="protein sequence ID" value="KAL1249530.1"/>
    <property type="molecule type" value="Genomic_DNA"/>
</dbReference>